<dbReference type="Gene3D" id="3.40.50.300">
    <property type="entry name" value="P-loop containing nucleotide triphosphate hydrolases"/>
    <property type="match status" value="1"/>
</dbReference>
<dbReference type="PRINTS" id="PR01100">
    <property type="entry name" value="SHIKIMTKNASE"/>
</dbReference>
<evidence type="ECO:0000256" key="1">
    <source>
        <dbReference type="ARBA" id="ARBA00022605"/>
    </source>
</evidence>
<dbReference type="InterPro" id="IPR031322">
    <property type="entry name" value="Shikimate/glucono_kinase"/>
</dbReference>
<comment type="cofactor">
    <cofactor evidence="7">
        <name>Mg(2+)</name>
        <dbReference type="ChEBI" id="CHEBI:18420"/>
    </cofactor>
    <text evidence="7">Binds 1 Mg(2+) ion per subunit.</text>
</comment>
<comment type="pathway">
    <text evidence="7">Metabolic intermediate biosynthesis; chorismate biosynthesis; chorismate from D-erythrose 4-phosphate and phosphoenolpyruvate: step 5/7.</text>
</comment>
<evidence type="ECO:0000256" key="5">
    <source>
        <dbReference type="ARBA" id="ARBA00022840"/>
    </source>
</evidence>
<dbReference type="InterPro" id="IPR000623">
    <property type="entry name" value="Shikimate_kinase/TSH1"/>
</dbReference>
<feature type="binding site" evidence="7">
    <location>
        <position position="150"/>
    </location>
    <ligand>
        <name>ATP</name>
        <dbReference type="ChEBI" id="CHEBI:30616"/>
    </ligand>
</feature>
<dbReference type="AlphaFoldDB" id="A0A1E5LFN9"/>
<dbReference type="CDD" id="cd00464">
    <property type="entry name" value="SK"/>
    <property type="match status" value="1"/>
</dbReference>
<dbReference type="InterPro" id="IPR027417">
    <property type="entry name" value="P-loop_NTPase"/>
</dbReference>
<dbReference type="PANTHER" id="PTHR21087">
    <property type="entry name" value="SHIKIMATE KINASE"/>
    <property type="match status" value="1"/>
</dbReference>
<dbReference type="OrthoDB" id="9800332at2"/>
<keyword evidence="7" id="KW-0479">Metal-binding</keyword>
<keyword evidence="2 7" id="KW-0808">Transferase</keyword>
<feature type="binding site" evidence="7">
    <location>
        <position position="78"/>
    </location>
    <ligand>
        <name>substrate</name>
    </ligand>
</feature>
<evidence type="ECO:0000313" key="9">
    <source>
        <dbReference type="Proteomes" id="UP000095209"/>
    </source>
</evidence>
<comment type="function">
    <text evidence="7">Catalyzes the specific phosphorylation of the 3-hydroxyl group of shikimic acid using ATP as a cosubstrate.</text>
</comment>
<sequence length="166" mass="19517">MLAVYLTGFMGSGKTTIGKELGKYLGVPVIDTDEWIEKEKDKSIRDIFNEEGEESFRKYERECLKEMPEKNAIITTGGGMIIQSVNRQYMQTHGQVIYLHCDLDEIFRRLEKDTSRPLLDGTKRENIRKLMNERKQWYEESHIKIDTTQRSINDIVKEIADRIKLR</sequence>
<dbReference type="SUPFAM" id="SSF52540">
    <property type="entry name" value="P-loop containing nucleoside triphosphate hydrolases"/>
    <property type="match status" value="1"/>
</dbReference>
<protein>
    <recommendedName>
        <fullName evidence="7">Shikimate kinase</fullName>
        <shortName evidence="7">SK</shortName>
        <ecNumber evidence="7">2.7.1.71</ecNumber>
    </recommendedName>
</protein>
<name>A0A1E5LFN9_9BACI</name>
<organism evidence="8 9">
    <name type="scientific">Bacillus solimangrovi</name>
    <dbReference type="NCBI Taxonomy" id="1305675"/>
    <lineage>
        <taxon>Bacteria</taxon>
        <taxon>Bacillati</taxon>
        <taxon>Bacillota</taxon>
        <taxon>Bacilli</taxon>
        <taxon>Bacillales</taxon>
        <taxon>Bacillaceae</taxon>
        <taxon>Bacillus</taxon>
    </lineage>
</organism>
<dbReference type="PANTHER" id="PTHR21087:SF16">
    <property type="entry name" value="SHIKIMATE KINASE 1, CHLOROPLASTIC"/>
    <property type="match status" value="1"/>
</dbReference>
<keyword evidence="3 7" id="KW-0547">Nucleotide-binding</keyword>
<dbReference type="GO" id="GO:0009073">
    <property type="term" value="P:aromatic amino acid family biosynthetic process"/>
    <property type="evidence" value="ECO:0007669"/>
    <property type="project" value="UniProtKB-KW"/>
</dbReference>
<dbReference type="Proteomes" id="UP000095209">
    <property type="component" value="Unassembled WGS sequence"/>
</dbReference>
<keyword evidence="5 7" id="KW-0067">ATP-binding</keyword>
<dbReference type="EMBL" id="MJEH01000021">
    <property type="protein sequence ID" value="OEH92880.1"/>
    <property type="molecule type" value="Genomic_DNA"/>
</dbReference>
<evidence type="ECO:0000256" key="7">
    <source>
        <dbReference type="HAMAP-Rule" id="MF_00109"/>
    </source>
</evidence>
<dbReference type="GO" id="GO:0004765">
    <property type="term" value="F:shikimate kinase activity"/>
    <property type="evidence" value="ECO:0007669"/>
    <property type="project" value="UniProtKB-UniRule"/>
</dbReference>
<evidence type="ECO:0000256" key="3">
    <source>
        <dbReference type="ARBA" id="ARBA00022741"/>
    </source>
</evidence>
<keyword evidence="9" id="KW-1185">Reference proteome</keyword>
<keyword evidence="7" id="KW-0963">Cytoplasm</keyword>
<dbReference type="GO" id="GO:0009423">
    <property type="term" value="P:chorismate biosynthetic process"/>
    <property type="evidence" value="ECO:0007669"/>
    <property type="project" value="UniProtKB-UniRule"/>
</dbReference>
<dbReference type="GO" id="GO:0008652">
    <property type="term" value="P:amino acid biosynthetic process"/>
    <property type="evidence" value="ECO:0007669"/>
    <property type="project" value="UniProtKB-KW"/>
</dbReference>
<proteinExistence type="inferred from homology"/>
<dbReference type="Pfam" id="PF01202">
    <property type="entry name" value="SKI"/>
    <property type="match status" value="1"/>
</dbReference>
<feature type="binding site" evidence="7">
    <location>
        <position position="33"/>
    </location>
    <ligand>
        <name>substrate</name>
    </ligand>
</feature>
<dbReference type="GO" id="GO:0005524">
    <property type="term" value="F:ATP binding"/>
    <property type="evidence" value="ECO:0007669"/>
    <property type="project" value="UniProtKB-UniRule"/>
</dbReference>
<feature type="binding site" evidence="7">
    <location>
        <position position="116"/>
    </location>
    <ligand>
        <name>ATP</name>
        <dbReference type="ChEBI" id="CHEBI:30616"/>
    </ligand>
</feature>
<keyword evidence="4 7" id="KW-0418">Kinase</keyword>
<comment type="subcellular location">
    <subcellularLocation>
        <location evidence="7">Cytoplasm</location>
    </subcellularLocation>
</comment>
<comment type="subunit">
    <text evidence="7">Monomer.</text>
</comment>
<evidence type="ECO:0000256" key="2">
    <source>
        <dbReference type="ARBA" id="ARBA00022679"/>
    </source>
</evidence>
<dbReference type="UniPathway" id="UPA00053">
    <property type="reaction ID" value="UER00088"/>
</dbReference>
<dbReference type="EC" id="2.7.1.71" evidence="7"/>
<keyword evidence="1 7" id="KW-0028">Amino-acid biosynthesis</keyword>
<dbReference type="RefSeq" id="WP_069717058.1">
    <property type="nucleotide sequence ID" value="NZ_MJEH01000021.1"/>
</dbReference>
<dbReference type="GO" id="GO:0000287">
    <property type="term" value="F:magnesium ion binding"/>
    <property type="evidence" value="ECO:0007669"/>
    <property type="project" value="UniProtKB-UniRule"/>
</dbReference>
<reference evidence="8 9" key="1">
    <citation type="submission" date="2016-08" db="EMBL/GenBank/DDBJ databases">
        <title>Genome of Bacillus solimangrovi GH2-4.</title>
        <authorList>
            <person name="Lim S."/>
            <person name="Kim B.-C."/>
        </authorList>
    </citation>
    <scope>NUCLEOTIDE SEQUENCE [LARGE SCALE GENOMIC DNA]</scope>
    <source>
        <strain evidence="8 9">GH2-4</strain>
    </source>
</reference>
<dbReference type="GO" id="GO:0005829">
    <property type="term" value="C:cytosol"/>
    <property type="evidence" value="ECO:0007669"/>
    <property type="project" value="TreeGrafter"/>
</dbReference>
<evidence type="ECO:0000256" key="4">
    <source>
        <dbReference type="ARBA" id="ARBA00022777"/>
    </source>
</evidence>
<feature type="binding site" evidence="7">
    <location>
        <begin position="11"/>
        <end position="16"/>
    </location>
    <ligand>
        <name>ATP</name>
        <dbReference type="ChEBI" id="CHEBI:30616"/>
    </ligand>
</feature>
<keyword evidence="7" id="KW-0460">Magnesium</keyword>
<gene>
    <name evidence="7" type="primary">aroK</name>
    <name evidence="8" type="ORF">BFG57_14480</name>
</gene>
<comment type="similarity">
    <text evidence="7">Belongs to the shikimate kinase family.</text>
</comment>
<accession>A0A1E5LFN9</accession>
<dbReference type="STRING" id="1305675.BFG57_14480"/>
<evidence type="ECO:0000256" key="6">
    <source>
        <dbReference type="ARBA" id="ARBA00023141"/>
    </source>
</evidence>
<dbReference type="HAMAP" id="MF_00109">
    <property type="entry name" value="Shikimate_kinase"/>
    <property type="match status" value="1"/>
</dbReference>
<feature type="binding site" evidence="7">
    <location>
        <position position="15"/>
    </location>
    <ligand>
        <name>Mg(2+)</name>
        <dbReference type="ChEBI" id="CHEBI:18420"/>
    </ligand>
</feature>
<keyword evidence="6 7" id="KW-0057">Aromatic amino acid biosynthesis</keyword>
<evidence type="ECO:0000313" key="8">
    <source>
        <dbReference type="EMBL" id="OEH92880.1"/>
    </source>
</evidence>
<comment type="catalytic activity">
    <reaction evidence="7">
        <text>shikimate + ATP = 3-phosphoshikimate + ADP + H(+)</text>
        <dbReference type="Rhea" id="RHEA:13121"/>
        <dbReference type="ChEBI" id="CHEBI:15378"/>
        <dbReference type="ChEBI" id="CHEBI:30616"/>
        <dbReference type="ChEBI" id="CHEBI:36208"/>
        <dbReference type="ChEBI" id="CHEBI:145989"/>
        <dbReference type="ChEBI" id="CHEBI:456216"/>
        <dbReference type="EC" id="2.7.1.71"/>
    </reaction>
</comment>
<feature type="binding site" evidence="7">
    <location>
        <position position="57"/>
    </location>
    <ligand>
        <name>substrate</name>
    </ligand>
</feature>
<feature type="binding site" evidence="7">
    <location>
        <position position="134"/>
    </location>
    <ligand>
        <name>substrate</name>
    </ligand>
</feature>
<comment type="caution">
    <text evidence="8">The sequence shown here is derived from an EMBL/GenBank/DDBJ whole genome shotgun (WGS) entry which is preliminary data.</text>
</comment>